<gene>
    <name evidence="1" type="ORF">LOK49_LG03G02323</name>
</gene>
<proteinExistence type="predicted"/>
<dbReference type="EMBL" id="CM045763">
    <property type="protein sequence ID" value="KAI8022691.1"/>
    <property type="molecule type" value="Genomic_DNA"/>
</dbReference>
<sequence>MIRKDGILCDCCHEIFTTLDFEAHAESGDLKGPYKNIFINEELRISLLSCLREAWDMIEQIEQDKLKDVVPKCAWLYPYCVCKFSGNPCGLYPYCVYEKLKEMVGVRNELDEGFSWTLLQQMNEEFGVQLDDLYKTIECHSKLAVARIVMEDCFEPITDRYTRINIIQNVVYNRNLVQEKKNNVFNIAFLCKSNYTRTNFRGFYSAILEKDGEIISVASVRIHRTKLAEMPFIATCESYRSQGMCRKLFKNPTTNFHLKKKKICSLLPQSRKHGHTLHSRENWNMDRKIWFSMHWTLTKQRNKVSKYLNIP</sequence>
<accession>A0ACC0IEC4</accession>
<protein>
    <submittedName>
        <fullName evidence="1">Increased DNA methylation 1</fullName>
    </submittedName>
</protein>
<name>A0ACC0IEC4_9ERIC</name>
<dbReference type="Proteomes" id="UP001060215">
    <property type="component" value="Chromosome 6"/>
</dbReference>
<evidence type="ECO:0000313" key="2">
    <source>
        <dbReference type="Proteomes" id="UP001060215"/>
    </source>
</evidence>
<comment type="caution">
    <text evidence="1">The sequence shown here is derived from an EMBL/GenBank/DDBJ whole genome shotgun (WGS) entry which is preliminary data.</text>
</comment>
<keyword evidence="2" id="KW-1185">Reference proteome</keyword>
<organism evidence="1 2">
    <name type="scientific">Camellia lanceoleosa</name>
    <dbReference type="NCBI Taxonomy" id="1840588"/>
    <lineage>
        <taxon>Eukaryota</taxon>
        <taxon>Viridiplantae</taxon>
        <taxon>Streptophyta</taxon>
        <taxon>Embryophyta</taxon>
        <taxon>Tracheophyta</taxon>
        <taxon>Spermatophyta</taxon>
        <taxon>Magnoliopsida</taxon>
        <taxon>eudicotyledons</taxon>
        <taxon>Gunneridae</taxon>
        <taxon>Pentapetalae</taxon>
        <taxon>asterids</taxon>
        <taxon>Ericales</taxon>
        <taxon>Theaceae</taxon>
        <taxon>Camellia</taxon>
    </lineage>
</organism>
<evidence type="ECO:0000313" key="1">
    <source>
        <dbReference type="EMBL" id="KAI8022691.1"/>
    </source>
</evidence>
<reference evidence="1 2" key="1">
    <citation type="journal article" date="2022" name="Plant J.">
        <title>Chromosome-level genome of Camellia lanceoleosa provides a valuable resource for understanding genome evolution and self-incompatibility.</title>
        <authorList>
            <person name="Gong W."/>
            <person name="Xiao S."/>
            <person name="Wang L."/>
            <person name="Liao Z."/>
            <person name="Chang Y."/>
            <person name="Mo W."/>
            <person name="Hu G."/>
            <person name="Li W."/>
            <person name="Zhao G."/>
            <person name="Zhu H."/>
            <person name="Hu X."/>
            <person name="Ji K."/>
            <person name="Xiang X."/>
            <person name="Song Q."/>
            <person name="Yuan D."/>
            <person name="Jin S."/>
            <person name="Zhang L."/>
        </authorList>
    </citation>
    <scope>NUCLEOTIDE SEQUENCE [LARGE SCALE GENOMIC DNA]</scope>
    <source>
        <strain evidence="1">SQ_2022a</strain>
    </source>
</reference>